<name>A0AAW0CT54_9AGAR</name>
<comment type="caution">
    <text evidence="1">The sequence shown here is derived from an EMBL/GenBank/DDBJ whole genome shotgun (WGS) entry which is preliminary data.</text>
</comment>
<gene>
    <name evidence="1" type="ORF">VNI00_008948</name>
</gene>
<evidence type="ECO:0000313" key="1">
    <source>
        <dbReference type="EMBL" id="KAK7041966.1"/>
    </source>
</evidence>
<dbReference type="Proteomes" id="UP001383192">
    <property type="component" value="Unassembled WGS sequence"/>
</dbReference>
<protein>
    <submittedName>
        <fullName evidence="1">Uncharacterized protein</fullName>
    </submittedName>
</protein>
<dbReference type="AlphaFoldDB" id="A0AAW0CT54"/>
<sequence>MLGIHYDYQNAVKRLETLAKKRITTGYLAHPLTRYANVGSTPATDEMLKILLPQDIPRETFVYTNTHSAKSDVWRVVEHTADDGQPEESVFTVHGIIVQCELPPVVRPYPQQSAAKYVQQKVTLTGFQSQIFNDSISGILHVDGHLRMNVRENGPAQYLSQQDMHATLEIGNRYFTSKRLASTSEHIPFPPTIDPKGILEDLRGNHFLHTPENQVEYYEAFTVNDEQRYSARCSFHQGPALSFSSFRTVSPAFIKCGDIVEVQLTVSLVDHPQGKNDLGSSQYITKLILRSITLLDQSFSEKRRLASILPTKQVTLKRKIGHDEEQTREAQERLKRMAIDR</sequence>
<reference evidence="1 2" key="1">
    <citation type="submission" date="2024-01" db="EMBL/GenBank/DDBJ databases">
        <title>A draft genome for a cacao thread blight-causing isolate of Paramarasmius palmivorus.</title>
        <authorList>
            <person name="Baruah I.K."/>
            <person name="Bukari Y."/>
            <person name="Amoako-Attah I."/>
            <person name="Meinhardt L.W."/>
            <person name="Bailey B.A."/>
            <person name="Cohen S.P."/>
        </authorList>
    </citation>
    <scope>NUCLEOTIDE SEQUENCE [LARGE SCALE GENOMIC DNA]</scope>
    <source>
        <strain evidence="1 2">GH-12</strain>
    </source>
</reference>
<accession>A0AAW0CT54</accession>
<proteinExistence type="predicted"/>
<evidence type="ECO:0000313" key="2">
    <source>
        <dbReference type="Proteomes" id="UP001383192"/>
    </source>
</evidence>
<dbReference type="EMBL" id="JAYKXP010000031">
    <property type="protein sequence ID" value="KAK7041966.1"/>
    <property type="molecule type" value="Genomic_DNA"/>
</dbReference>
<organism evidence="1 2">
    <name type="scientific">Paramarasmius palmivorus</name>
    <dbReference type="NCBI Taxonomy" id="297713"/>
    <lineage>
        <taxon>Eukaryota</taxon>
        <taxon>Fungi</taxon>
        <taxon>Dikarya</taxon>
        <taxon>Basidiomycota</taxon>
        <taxon>Agaricomycotina</taxon>
        <taxon>Agaricomycetes</taxon>
        <taxon>Agaricomycetidae</taxon>
        <taxon>Agaricales</taxon>
        <taxon>Marasmiineae</taxon>
        <taxon>Marasmiaceae</taxon>
        <taxon>Paramarasmius</taxon>
    </lineage>
</organism>
<keyword evidence="2" id="KW-1185">Reference proteome</keyword>